<reference evidence="6 7" key="1">
    <citation type="journal article" date="2019" name="Int. J. Syst. Evol. Microbiol.">
        <title>The Global Catalogue of Microorganisms (GCM) 10K type strain sequencing project: providing services to taxonomists for standard genome sequencing and annotation.</title>
        <authorList>
            <consortium name="The Broad Institute Genomics Platform"/>
            <consortium name="The Broad Institute Genome Sequencing Center for Infectious Disease"/>
            <person name="Wu L."/>
            <person name="Ma J."/>
        </authorList>
    </citation>
    <scope>NUCLEOTIDE SEQUENCE [LARGE SCALE GENOMIC DNA]</scope>
    <source>
        <strain evidence="6 7">JCM 15900</strain>
    </source>
</reference>
<dbReference type="CDD" id="cd07377">
    <property type="entry name" value="WHTH_GntR"/>
    <property type="match status" value="1"/>
</dbReference>
<keyword evidence="2" id="KW-0238">DNA-binding</keyword>
<evidence type="ECO:0000256" key="3">
    <source>
        <dbReference type="ARBA" id="ARBA00023163"/>
    </source>
</evidence>
<accession>A0ABN2WQ96</accession>
<dbReference type="PANTHER" id="PTHR43537">
    <property type="entry name" value="TRANSCRIPTIONAL REGULATOR, GNTR FAMILY"/>
    <property type="match status" value="1"/>
</dbReference>
<dbReference type="Proteomes" id="UP001500984">
    <property type="component" value="Unassembled WGS sequence"/>
</dbReference>
<sequence length="252" mass="27579">MLPSGDEDSEVARVTLQLREQILDGVRAPGSRLVERSLAEELAVSRVPVREALRTLAAEGLVTLRPRTWATVRVFAPEDIADLIEVRRLWEARAFRLAALRRTPAGLARLRAALRAQAEAAGRGDAIRARRAAADFHAIVLELAGNHLLRELGQTLNSRMRWLLAQHDDLAHMTAEHRALCEAIEEQDAEAAGRLGAAHLHSSLRHLAPDAAEAARTRLADHPGGLARPGRTDGDTAHSHETSLREDDRAAQ</sequence>
<feature type="region of interest" description="Disordered" evidence="4">
    <location>
        <begin position="220"/>
        <end position="252"/>
    </location>
</feature>
<dbReference type="PRINTS" id="PR00035">
    <property type="entry name" value="HTHGNTR"/>
</dbReference>
<keyword evidence="3" id="KW-0804">Transcription</keyword>
<evidence type="ECO:0000259" key="5">
    <source>
        <dbReference type="PROSITE" id="PS50949"/>
    </source>
</evidence>
<name>A0ABN2WQ96_9MICO</name>
<dbReference type="SMART" id="SM00345">
    <property type="entry name" value="HTH_GNTR"/>
    <property type="match status" value="1"/>
</dbReference>
<comment type="caution">
    <text evidence="6">The sequence shown here is derived from an EMBL/GenBank/DDBJ whole genome shotgun (WGS) entry which is preliminary data.</text>
</comment>
<evidence type="ECO:0000256" key="1">
    <source>
        <dbReference type="ARBA" id="ARBA00023015"/>
    </source>
</evidence>
<feature type="domain" description="HTH gntR-type" evidence="5">
    <location>
        <begin position="8"/>
        <end position="75"/>
    </location>
</feature>
<evidence type="ECO:0000256" key="4">
    <source>
        <dbReference type="SAM" id="MobiDB-lite"/>
    </source>
</evidence>
<feature type="compositionally biased region" description="Basic and acidic residues" evidence="4">
    <location>
        <begin position="230"/>
        <end position="252"/>
    </location>
</feature>
<proteinExistence type="predicted"/>
<dbReference type="InterPro" id="IPR000524">
    <property type="entry name" value="Tscrpt_reg_HTH_GntR"/>
</dbReference>
<dbReference type="SMART" id="SM00895">
    <property type="entry name" value="FCD"/>
    <property type="match status" value="1"/>
</dbReference>
<dbReference type="InterPro" id="IPR036390">
    <property type="entry name" value="WH_DNA-bd_sf"/>
</dbReference>
<dbReference type="SUPFAM" id="SSF46785">
    <property type="entry name" value="Winged helix' DNA-binding domain"/>
    <property type="match status" value="1"/>
</dbReference>
<keyword evidence="7" id="KW-1185">Reference proteome</keyword>
<dbReference type="Gene3D" id="1.10.10.10">
    <property type="entry name" value="Winged helix-like DNA-binding domain superfamily/Winged helix DNA-binding domain"/>
    <property type="match status" value="1"/>
</dbReference>
<dbReference type="InterPro" id="IPR011711">
    <property type="entry name" value="GntR_C"/>
</dbReference>
<dbReference type="Pfam" id="PF07729">
    <property type="entry name" value="FCD"/>
    <property type="match status" value="1"/>
</dbReference>
<dbReference type="InterPro" id="IPR036388">
    <property type="entry name" value="WH-like_DNA-bd_sf"/>
</dbReference>
<dbReference type="EMBL" id="BAAAPZ010000006">
    <property type="protein sequence ID" value="GAA2096825.1"/>
    <property type="molecule type" value="Genomic_DNA"/>
</dbReference>
<evidence type="ECO:0000313" key="6">
    <source>
        <dbReference type="EMBL" id="GAA2096825.1"/>
    </source>
</evidence>
<organism evidence="6 7">
    <name type="scientific">Brevibacterium salitolerans</name>
    <dbReference type="NCBI Taxonomy" id="1403566"/>
    <lineage>
        <taxon>Bacteria</taxon>
        <taxon>Bacillati</taxon>
        <taxon>Actinomycetota</taxon>
        <taxon>Actinomycetes</taxon>
        <taxon>Micrococcales</taxon>
        <taxon>Brevibacteriaceae</taxon>
        <taxon>Brevibacterium</taxon>
    </lineage>
</organism>
<protein>
    <submittedName>
        <fullName evidence="6">GntR family transcriptional regulator</fullName>
    </submittedName>
</protein>
<evidence type="ECO:0000313" key="7">
    <source>
        <dbReference type="Proteomes" id="UP001500984"/>
    </source>
</evidence>
<dbReference type="InterPro" id="IPR008920">
    <property type="entry name" value="TF_FadR/GntR_C"/>
</dbReference>
<dbReference type="PROSITE" id="PS50949">
    <property type="entry name" value="HTH_GNTR"/>
    <property type="match status" value="1"/>
</dbReference>
<dbReference type="PANTHER" id="PTHR43537:SF45">
    <property type="entry name" value="GNTR FAMILY REGULATORY PROTEIN"/>
    <property type="match status" value="1"/>
</dbReference>
<dbReference type="SUPFAM" id="SSF48008">
    <property type="entry name" value="GntR ligand-binding domain-like"/>
    <property type="match status" value="1"/>
</dbReference>
<dbReference type="Gene3D" id="1.20.120.530">
    <property type="entry name" value="GntR ligand-binding domain-like"/>
    <property type="match status" value="1"/>
</dbReference>
<keyword evidence="1" id="KW-0805">Transcription regulation</keyword>
<gene>
    <name evidence="6" type="ORF">GCM10009823_17140</name>
</gene>
<evidence type="ECO:0000256" key="2">
    <source>
        <dbReference type="ARBA" id="ARBA00023125"/>
    </source>
</evidence>
<dbReference type="Pfam" id="PF00392">
    <property type="entry name" value="GntR"/>
    <property type="match status" value="1"/>
</dbReference>